<dbReference type="NCBIfam" id="TIGR01409">
    <property type="entry name" value="TAT_signal_seq"/>
    <property type="match status" value="1"/>
</dbReference>
<keyword evidence="1" id="KW-0001">2Fe-2S</keyword>
<keyword evidence="4" id="KW-0411">Iron-sulfur</keyword>
<evidence type="ECO:0000256" key="5">
    <source>
        <dbReference type="ARBA" id="ARBA00023157"/>
    </source>
</evidence>
<proteinExistence type="predicted"/>
<evidence type="ECO:0000256" key="2">
    <source>
        <dbReference type="ARBA" id="ARBA00022723"/>
    </source>
</evidence>
<dbReference type="Gene3D" id="2.102.10.10">
    <property type="entry name" value="Rieske [2Fe-2S] iron-sulphur domain"/>
    <property type="match status" value="2"/>
</dbReference>
<comment type="caution">
    <text evidence="7">The sequence shown here is derived from an EMBL/GenBank/DDBJ whole genome shotgun (WGS) entry which is preliminary data.</text>
</comment>
<evidence type="ECO:0000256" key="1">
    <source>
        <dbReference type="ARBA" id="ARBA00022714"/>
    </source>
</evidence>
<dbReference type="PANTHER" id="PTHR10134">
    <property type="entry name" value="CYTOCHROME B-C1 COMPLEX SUBUNIT RIESKE, MITOCHONDRIAL"/>
    <property type="match status" value="1"/>
</dbReference>
<evidence type="ECO:0000256" key="4">
    <source>
        <dbReference type="ARBA" id="ARBA00023014"/>
    </source>
</evidence>
<dbReference type="GO" id="GO:0051537">
    <property type="term" value="F:2 iron, 2 sulfur cluster binding"/>
    <property type="evidence" value="ECO:0007669"/>
    <property type="project" value="UniProtKB-KW"/>
</dbReference>
<dbReference type="Pfam" id="PF00355">
    <property type="entry name" value="Rieske"/>
    <property type="match status" value="2"/>
</dbReference>
<evidence type="ECO:0000256" key="3">
    <source>
        <dbReference type="ARBA" id="ARBA00023004"/>
    </source>
</evidence>
<accession>A0A084SX42</accession>
<feature type="domain" description="Rieske" evidence="6">
    <location>
        <begin position="50"/>
        <end position="143"/>
    </location>
</feature>
<dbReference type="InterPro" id="IPR014349">
    <property type="entry name" value="Rieske_Fe-S_prot"/>
</dbReference>
<dbReference type="Proteomes" id="UP000028547">
    <property type="component" value="Unassembled WGS sequence"/>
</dbReference>
<keyword evidence="3" id="KW-0408">Iron</keyword>
<evidence type="ECO:0000313" key="7">
    <source>
        <dbReference type="EMBL" id="KFA93027.1"/>
    </source>
</evidence>
<reference evidence="7 8" key="1">
    <citation type="submission" date="2014-07" db="EMBL/GenBank/DDBJ databases">
        <title>Draft Genome Sequence of Gephyronic Acid Producer, Cystobacter violaceus Strain Cb vi76.</title>
        <authorList>
            <person name="Stevens D.C."/>
            <person name="Young J."/>
            <person name="Carmichael R."/>
            <person name="Tan J."/>
            <person name="Taylor R.E."/>
        </authorList>
    </citation>
    <scope>NUCLEOTIDE SEQUENCE [LARGE SCALE GENOMIC DNA]</scope>
    <source>
        <strain evidence="7 8">Cb vi76</strain>
    </source>
</reference>
<dbReference type="CDD" id="cd03467">
    <property type="entry name" value="Rieske"/>
    <property type="match status" value="2"/>
</dbReference>
<dbReference type="InterPro" id="IPR006311">
    <property type="entry name" value="TAT_signal"/>
</dbReference>
<dbReference type="InterPro" id="IPR017941">
    <property type="entry name" value="Rieske_2Fe-2S"/>
</dbReference>
<protein>
    <submittedName>
        <fullName evidence="7">(2Fe-2S)-binding protein</fullName>
    </submittedName>
</protein>
<feature type="domain" description="Rieske" evidence="6">
    <location>
        <begin position="187"/>
        <end position="263"/>
    </location>
</feature>
<organism evidence="7 8">
    <name type="scientific">Archangium violaceum Cb vi76</name>
    <dbReference type="NCBI Taxonomy" id="1406225"/>
    <lineage>
        <taxon>Bacteria</taxon>
        <taxon>Pseudomonadati</taxon>
        <taxon>Myxococcota</taxon>
        <taxon>Myxococcia</taxon>
        <taxon>Myxococcales</taxon>
        <taxon>Cystobacterineae</taxon>
        <taxon>Archangiaceae</taxon>
        <taxon>Archangium</taxon>
    </lineage>
</organism>
<dbReference type="AlphaFoldDB" id="A0A084SX42"/>
<keyword evidence="2" id="KW-0479">Metal-binding</keyword>
<dbReference type="SUPFAM" id="SSF50022">
    <property type="entry name" value="ISP domain"/>
    <property type="match status" value="2"/>
</dbReference>
<keyword evidence="5" id="KW-1015">Disulfide bond</keyword>
<evidence type="ECO:0000259" key="6">
    <source>
        <dbReference type="PROSITE" id="PS51296"/>
    </source>
</evidence>
<dbReference type="PROSITE" id="PS51318">
    <property type="entry name" value="TAT"/>
    <property type="match status" value="1"/>
</dbReference>
<sequence>MSTNRRGFLKGLAGAGVGAAATGMAGCAPDISPAPFVNAEKDASRRVVLTVSRYPDLSRPGGAITLRVEGEQQVLVAHPQGTQYVVLTSLCTHSGCPLGFEKNEAICPCHLSRFALDGSVTHPPARSPLRQFSSSFDSETGELTIDFGAGEEGFPSVVDGKIFFPFAQFPQLQTPGGKVEGTPGGYGTLIFVFALEDGTYAAVDSICTHQQCPVQYREAEADLFCFCHNSRFTKTGEVREGPAVVTGDLKKFSVTSDATGVTVAIV</sequence>
<dbReference type="InterPro" id="IPR019546">
    <property type="entry name" value="TAT_signal_bac_arc"/>
</dbReference>
<gene>
    <name evidence="7" type="ORF">Q664_12165</name>
</gene>
<dbReference type="InterPro" id="IPR036922">
    <property type="entry name" value="Rieske_2Fe-2S_sf"/>
</dbReference>
<evidence type="ECO:0000313" key="8">
    <source>
        <dbReference type="Proteomes" id="UP000028547"/>
    </source>
</evidence>
<dbReference type="PROSITE" id="PS51296">
    <property type="entry name" value="RIESKE"/>
    <property type="match status" value="2"/>
</dbReference>
<dbReference type="EMBL" id="JPMI01000075">
    <property type="protein sequence ID" value="KFA93027.1"/>
    <property type="molecule type" value="Genomic_DNA"/>
</dbReference>
<dbReference type="PROSITE" id="PS51257">
    <property type="entry name" value="PROKAR_LIPOPROTEIN"/>
    <property type="match status" value="1"/>
</dbReference>
<dbReference type="GO" id="GO:0046872">
    <property type="term" value="F:metal ion binding"/>
    <property type="evidence" value="ECO:0007669"/>
    <property type="project" value="UniProtKB-KW"/>
</dbReference>
<name>A0A084SX42_9BACT</name>
<dbReference type="RefSeq" id="WP_043393735.1">
    <property type="nucleotide sequence ID" value="NZ_JPMI01000075.1"/>
</dbReference>